<keyword evidence="1" id="KW-1185">Reference proteome</keyword>
<evidence type="ECO:0000313" key="1">
    <source>
        <dbReference type="Proteomes" id="UP000036681"/>
    </source>
</evidence>
<dbReference type="AlphaFoldDB" id="A0A0M3HJM6"/>
<accession>A0A0M3HJM6</accession>
<protein>
    <submittedName>
        <fullName evidence="2">Uncharacterized protein</fullName>
    </submittedName>
</protein>
<name>A0A0M3HJM6_ASCLU</name>
<evidence type="ECO:0000313" key="2">
    <source>
        <dbReference type="WBParaSite" id="ALUE_0000172101-mRNA-1"/>
    </source>
</evidence>
<dbReference type="Proteomes" id="UP000036681">
    <property type="component" value="Unplaced"/>
</dbReference>
<organism evidence="1 2">
    <name type="scientific">Ascaris lumbricoides</name>
    <name type="common">Giant roundworm</name>
    <dbReference type="NCBI Taxonomy" id="6252"/>
    <lineage>
        <taxon>Eukaryota</taxon>
        <taxon>Metazoa</taxon>
        <taxon>Ecdysozoa</taxon>
        <taxon>Nematoda</taxon>
        <taxon>Chromadorea</taxon>
        <taxon>Rhabditida</taxon>
        <taxon>Spirurina</taxon>
        <taxon>Ascaridomorpha</taxon>
        <taxon>Ascaridoidea</taxon>
        <taxon>Ascarididae</taxon>
        <taxon>Ascaris</taxon>
    </lineage>
</organism>
<dbReference type="WBParaSite" id="ALUE_0000172101-mRNA-1">
    <property type="protein sequence ID" value="ALUE_0000172101-mRNA-1"/>
    <property type="gene ID" value="ALUE_0000172101"/>
</dbReference>
<sequence>MRRKKAHVDVVTISELATHRGVRHIGEIRLHRVAHHSSRHVAVDGMIPEHCCQIRARARYRESLQIERNKITLTVSQPSQITSSLKQTKM</sequence>
<proteinExistence type="predicted"/>
<reference evidence="2" key="1">
    <citation type="submission" date="2017-02" db="UniProtKB">
        <authorList>
            <consortium name="WormBaseParasite"/>
        </authorList>
    </citation>
    <scope>IDENTIFICATION</scope>
</reference>